<sequence length="573" mass="65050">MDDFAGRGHPGLLKDDSVAHSDERSEAWDSHWPPEKSPMASPLNDLAARVRGALSEDEEDADTVYTDELLKLRSAVNEKELELVELRESHMHLLERSAEARTNWEEAVASKDRAIDQLQEALRAKEKALERMDGNLREAKKQLQDAQGLQAHKISELEGMVDDLKEENDAHQKQRQKDVSEIKALRSQHQTNREDLAVASEQQQGIEHALTRQQKQLEALDKENRQLRSSLEAAERMTEKLRKDLMGQQDVTLQASQAKELMAREIQSRVEELQSQMVELQQGVASKEASVQRHREKNKRLQAELKLKLAALEQAGADKQQLQAEVGRLRTVNTELDQHCNKLKRAAVSLEEKLAAVREELSAAKRWATDSDLTDMVDGLRAELRQSRQEAEDLAAELAKQKGAHASDVRRKLHSLEKKHRLQMQEAKLKLETRIAELEAALHRERMLASVARMDTSVQEGRHRASSEDLDRQREETWRRMEEDLRAQLRERDKQLAEAERFQAEGQLVKLDEALSYFPTLFSPGESGSTISGEDPGQGRGSLTCRAVGRLLCRARCSGKQAVRVSRHKADRG</sequence>
<dbReference type="Proteomes" id="UP000054558">
    <property type="component" value="Unassembled WGS sequence"/>
</dbReference>
<dbReference type="OMA" id="KWRIKEQ"/>
<dbReference type="STRING" id="105231.A0A1Y1I9J7"/>
<feature type="compositionally biased region" description="Basic and acidic residues" evidence="2">
    <location>
        <begin position="1"/>
        <end position="34"/>
    </location>
</feature>
<evidence type="ECO:0000313" key="3">
    <source>
        <dbReference type="EMBL" id="GAQ85387.1"/>
    </source>
</evidence>
<evidence type="ECO:0000313" key="4">
    <source>
        <dbReference type="Proteomes" id="UP000054558"/>
    </source>
</evidence>
<keyword evidence="4" id="KW-1185">Reference proteome</keyword>
<name>A0A1Y1I9J7_KLENI</name>
<proteinExistence type="predicted"/>
<reference evidence="3 4" key="1">
    <citation type="journal article" date="2014" name="Nat. Commun.">
        <title>Klebsormidium flaccidum genome reveals primary factors for plant terrestrial adaptation.</title>
        <authorList>
            <person name="Hori K."/>
            <person name="Maruyama F."/>
            <person name="Fujisawa T."/>
            <person name="Togashi T."/>
            <person name="Yamamoto N."/>
            <person name="Seo M."/>
            <person name="Sato S."/>
            <person name="Yamada T."/>
            <person name="Mori H."/>
            <person name="Tajima N."/>
            <person name="Moriyama T."/>
            <person name="Ikeuchi M."/>
            <person name="Watanabe M."/>
            <person name="Wada H."/>
            <person name="Kobayashi K."/>
            <person name="Saito M."/>
            <person name="Masuda T."/>
            <person name="Sasaki-Sekimoto Y."/>
            <person name="Mashiguchi K."/>
            <person name="Awai K."/>
            <person name="Shimojima M."/>
            <person name="Masuda S."/>
            <person name="Iwai M."/>
            <person name="Nobusawa T."/>
            <person name="Narise T."/>
            <person name="Kondo S."/>
            <person name="Saito H."/>
            <person name="Sato R."/>
            <person name="Murakawa M."/>
            <person name="Ihara Y."/>
            <person name="Oshima-Yamada Y."/>
            <person name="Ohtaka K."/>
            <person name="Satoh M."/>
            <person name="Sonobe K."/>
            <person name="Ishii M."/>
            <person name="Ohtani R."/>
            <person name="Kanamori-Sato M."/>
            <person name="Honoki R."/>
            <person name="Miyazaki D."/>
            <person name="Mochizuki H."/>
            <person name="Umetsu J."/>
            <person name="Higashi K."/>
            <person name="Shibata D."/>
            <person name="Kamiya Y."/>
            <person name="Sato N."/>
            <person name="Nakamura Y."/>
            <person name="Tabata S."/>
            <person name="Ida S."/>
            <person name="Kurokawa K."/>
            <person name="Ohta H."/>
        </authorList>
    </citation>
    <scope>NUCLEOTIDE SEQUENCE [LARGE SCALE GENOMIC DNA]</scope>
    <source>
        <strain evidence="3 4">NIES-2285</strain>
    </source>
</reference>
<accession>A0A1Y1I9J7</accession>
<evidence type="ECO:0000256" key="2">
    <source>
        <dbReference type="SAM" id="MobiDB-lite"/>
    </source>
</evidence>
<evidence type="ECO:0000256" key="1">
    <source>
        <dbReference type="SAM" id="Coils"/>
    </source>
</evidence>
<protein>
    <submittedName>
        <fullName evidence="3">Uncharacterized protein</fullName>
    </submittedName>
</protein>
<feature type="coiled-coil region" evidence="1">
    <location>
        <begin position="69"/>
        <end position="448"/>
    </location>
</feature>
<dbReference type="OrthoDB" id="540305at2759"/>
<dbReference type="AlphaFoldDB" id="A0A1Y1I9J7"/>
<dbReference type="EMBL" id="DF237181">
    <property type="protein sequence ID" value="GAQ85387.1"/>
    <property type="molecule type" value="Genomic_DNA"/>
</dbReference>
<gene>
    <name evidence="3" type="ORF">KFL_002320210</name>
</gene>
<organism evidence="3 4">
    <name type="scientific">Klebsormidium nitens</name>
    <name type="common">Green alga</name>
    <name type="synonym">Ulothrix nitens</name>
    <dbReference type="NCBI Taxonomy" id="105231"/>
    <lineage>
        <taxon>Eukaryota</taxon>
        <taxon>Viridiplantae</taxon>
        <taxon>Streptophyta</taxon>
        <taxon>Klebsormidiophyceae</taxon>
        <taxon>Klebsormidiales</taxon>
        <taxon>Klebsormidiaceae</taxon>
        <taxon>Klebsormidium</taxon>
    </lineage>
</organism>
<keyword evidence="1" id="KW-0175">Coiled coil</keyword>
<feature type="region of interest" description="Disordered" evidence="2">
    <location>
        <begin position="1"/>
        <end position="43"/>
    </location>
</feature>